<protein>
    <submittedName>
        <fullName evidence="2">Uncharacterized protein</fullName>
    </submittedName>
</protein>
<dbReference type="EMBL" id="JBDFQZ010000003">
    <property type="protein sequence ID" value="KAK9740615.1"/>
    <property type="molecule type" value="Genomic_DNA"/>
</dbReference>
<proteinExistence type="predicted"/>
<dbReference type="AlphaFoldDB" id="A0AAW1M3Y3"/>
<feature type="region of interest" description="Disordered" evidence="1">
    <location>
        <begin position="24"/>
        <end position="44"/>
    </location>
</feature>
<comment type="caution">
    <text evidence="2">The sequence shown here is derived from an EMBL/GenBank/DDBJ whole genome shotgun (WGS) entry which is preliminary data.</text>
</comment>
<name>A0AAW1M3Y3_SAPOF</name>
<organism evidence="2 3">
    <name type="scientific">Saponaria officinalis</name>
    <name type="common">Common soapwort</name>
    <name type="synonym">Lychnis saponaria</name>
    <dbReference type="NCBI Taxonomy" id="3572"/>
    <lineage>
        <taxon>Eukaryota</taxon>
        <taxon>Viridiplantae</taxon>
        <taxon>Streptophyta</taxon>
        <taxon>Embryophyta</taxon>
        <taxon>Tracheophyta</taxon>
        <taxon>Spermatophyta</taxon>
        <taxon>Magnoliopsida</taxon>
        <taxon>eudicotyledons</taxon>
        <taxon>Gunneridae</taxon>
        <taxon>Pentapetalae</taxon>
        <taxon>Caryophyllales</taxon>
        <taxon>Caryophyllaceae</taxon>
        <taxon>Caryophylleae</taxon>
        <taxon>Saponaria</taxon>
    </lineage>
</organism>
<accession>A0AAW1M3Y3</accession>
<evidence type="ECO:0000313" key="3">
    <source>
        <dbReference type="Proteomes" id="UP001443914"/>
    </source>
</evidence>
<evidence type="ECO:0000313" key="2">
    <source>
        <dbReference type="EMBL" id="KAK9740615.1"/>
    </source>
</evidence>
<reference evidence="2" key="1">
    <citation type="submission" date="2024-03" db="EMBL/GenBank/DDBJ databases">
        <title>WGS assembly of Saponaria officinalis var. Norfolk2.</title>
        <authorList>
            <person name="Jenkins J."/>
            <person name="Shu S."/>
            <person name="Grimwood J."/>
            <person name="Barry K."/>
            <person name="Goodstein D."/>
            <person name="Schmutz J."/>
            <person name="Leebens-Mack J."/>
            <person name="Osbourn A."/>
        </authorList>
    </citation>
    <scope>NUCLEOTIDE SEQUENCE [LARGE SCALE GENOMIC DNA]</scope>
    <source>
        <strain evidence="2">JIC</strain>
    </source>
</reference>
<sequence length="105" mass="11781">MEEKLNGITEVINVLVGATNKLIADKGKPGGGGKDDEETPMHHNHDETDYQIKVELPDFHSTPNPEELLEWLCAVERIFEYKGYDDAKKFKVAIHKFKGNSAVLS</sequence>
<dbReference type="Proteomes" id="UP001443914">
    <property type="component" value="Unassembled WGS sequence"/>
</dbReference>
<gene>
    <name evidence="2" type="ORF">RND81_03G048200</name>
</gene>
<evidence type="ECO:0000256" key="1">
    <source>
        <dbReference type="SAM" id="MobiDB-lite"/>
    </source>
</evidence>
<keyword evidence="3" id="KW-1185">Reference proteome</keyword>